<feature type="region of interest" description="Disordered" evidence="1">
    <location>
        <begin position="850"/>
        <end position="881"/>
    </location>
</feature>
<dbReference type="InterPro" id="IPR016024">
    <property type="entry name" value="ARM-type_fold"/>
</dbReference>
<organism evidence="3 4">
    <name type="scientific">Coemansia asiatica</name>
    <dbReference type="NCBI Taxonomy" id="1052880"/>
    <lineage>
        <taxon>Eukaryota</taxon>
        <taxon>Fungi</taxon>
        <taxon>Fungi incertae sedis</taxon>
        <taxon>Zoopagomycota</taxon>
        <taxon>Kickxellomycotina</taxon>
        <taxon>Kickxellomycetes</taxon>
        <taxon>Kickxellales</taxon>
        <taxon>Kickxellaceae</taxon>
        <taxon>Coemansia</taxon>
    </lineage>
</organism>
<evidence type="ECO:0000259" key="2">
    <source>
        <dbReference type="PROSITE" id="PS50011"/>
    </source>
</evidence>
<feature type="compositionally biased region" description="Polar residues" evidence="1">
    <location>
        <begin position="850"/>
        <end position="863"/>
    </location>
</feature>
<dbReference type="Proteomes" id="UP001145021">
    <property type="component" value="Unassembled WGS sequence"/>
</dbReference>
<evidence type="ECO:0000256" key="1">
    <source>
        <dbReference type="SAM" id="MobiDB-lite"/>
    </source>
</evidence>
<dbReference type="Gene3D" id="1.10.510.10">
    <property type="entry name" value="Transferase(Phosphotransferase) domain 1"/>
    <property type="match status" value="1"/>
</dbReference>
<dbReference type="GO" id="GO:0005524">
    <property type="term" value="F:ATP binding"/>
    <property type="evidence" value="ECO:0007669"/>
    <property type="project" value="InterPro"/>
</dbReference>
<feature type="compositionally biased region" description="Gly residues" evidence="1">
    <location>
        <begin position="623"/>
        <end position="634"/>
    </location>
</feature>
<dbReference type="CDD" id="cd14011">
    <property type="entry name" value="PK_SCY1_like"/>
    <property type="match status" value="1"/>
</dbReference>
<dbReference type="PROSITE" id="PS50011">
    <property type="entry name" value="PROTEIN_KINASE_DOM"/>
    <property type="match status" value="1"/>
</dbReference>
<feature type="domain" description="Protein kinase" evidence="2">
    <location>
        <begin position="30"/>
        <end position="323"/>
    </location>
</feature>
<evidence type="ECO:0000313" key="3">
    <source>
        <dbReference type="EMBL" id="KAJ1647491.1"/>
    </source>
</evidence>
<dbReference type="SUPFAM" id="SSF56112">
    <property type="entry name" value="Protein kinase-like (PK-like)"/>
    <property type="match status" value="1"/>
</dbReference>
<dbReference type="InterPro" id="IPR000719">
    <property type="entry name" value="Prot_kinase_dom"/>
</dbReference>
<keyword evidence="4" id="KW-1185">Reference proteome</keyword>
<dbReference type="InterPro" id="IPR051177">
    <property type="entry name" value="CIK-Related_Protein"/>
</dbReference>
<dbReference type="Gene3D" id="1.25.10.10">
    <property type="entry name" value="Leucine-rich Repeat Variant"/>
    <property type="match status" value="1"/>
</dbReference>
<evidence type="ECO:0000313" key="4">
    <source>
        <dbReference type="Proteomes" id="UP001145021"/>
    </source>
</evidence>
<dbReference type="EMBL" id="JANBOH010000028">
    <property type="protein sequence ID" value="KAJ1647491.1"/>
    <property type="molecule type" value="Genomic_DNA"/>
</dbReference>
<reference evidence="3" key="1">
    <citation type="submission" date="2022-07" db="EMBL/GenBank/DDBJ databases">
        <title>Phylogenomic reconstructions and comparative analyses of Kickxellomycotina fungi.</title>
        <authorList>
            <person name="Reynolds N.K."/>
            <person name="Stajich J.E."/>
            <person name="Barry K."/>
            <person name="Grigoriev I.V."/>
            <person name="Crous P."/>
            <person name="Smith M.E."/>
        </authorList>
    </citation>
    <scope>NUCLEOTIDE SEQUENCE</scope>
    <source>
        <strain evidence="3">NBRC 105413</strain>
    </source>
</reference>
<dbReference type="InterPro" id="IPR011989">
    <property type="entry name" value="ARM-like"/>
</dbReference>
<dbReference type="InterPro" id="IPR011009">
    <property type="entry name" value="Kinase-like_dom_sf"/>
</dbReference>
<dbReference type="Pfam" id="PF00069">
    <property type="entry name" value="Pkinase"/>
    <property type="match status" value="1"/>
</dbReference>
<feature type="region of interest" description="Disordered" evidence="1">
    <location>
        <begin position="607"/>
        <end position="636"/>
    </location>
</feature>
<name>A0A9W7XP43_9FUNG</name>
<dbReference type="Gene3D" id="3.30.200.20">
    <property type="entry name" value="Phosphorylase Kinase, domain 1"/>
    <property type="match status" value="1"/>
</dbReference>
<gene>
    <name evidence="3" type="primary">ppk32</name>
    <name evidence="3" type="ORF">LPJ64_001154</name>
</gene>
<protein>
    <submittedName>
        <fullName evidence="3">Protein kinase domain-containing protein ppk32</fullName>
    </submittedName>
</protein>
<dbReference type="AlphaFoldDB" id="A0A9W7XP43"/>
<dbReference type="PANTHER" id="PTHR12984:SF6">
    <property type="entry name" value="SCY1-LIKE PROTEIN 2"/>
    <property type="match status" value="1"/>
</dbReference>
<sequence>MDGYLSKLRGLASSAANAVQSKIGRDYEADFSSRPQGHSGLWTLYKSSRRATGQAATIWVFEKQKFFERGINRQVLGPREQTQVLELLKNEAAQLTRLRHPSVLQVMEPLEDTRSSLMFVTEQVIASMEDLINSTGSSSSSSRWVVEGEEYELDELEIQKGLLQVSRGLQFLHRDARIMHANLRPSSVLVDAKGDWKLAGLGFSRPTVSGSRAFSFEHDYGMPDHTQQALAFMAPEMVNDGHSSGTCDAFSLGCLAFALHNRGASPLNCGNDIGAYNRSLASIQQQNSLSGLPEALAPVVSSLLSRDPGNRMTLDEFQKSAYFDNVLVASLRYLEAFAAQPKDQKIAFMQGLLRILPQYPVRVLRRKLLPALLDQANDHDLLRFTLPNIFHIVEHLTPAEFASLAVSGLQSIFTLTGLSAQTTVVLLENVTLMQKKMAEPMFNKCVMPLVYQSLVSADSQVQDQALKAVPEISKHLGYADLKDQLLPRVQQLYSRATILAHKVRALMCLHGMLSSLDKSTISEKILPMLKRTKTREPAVVIAMLAMYEEMGFKYLDRVMVAKEIIPELWGILVEARLSLEQFDRLAAFLHKISKKIQDEQRIKTEEYQRIDRQTLSGGDTADGSGGRSPIGGSTGSQLIDGSQGFEALVRGDSPAYDSGSSVMKNPLNSAAAQVANPVVAETKTSNSGWEWDAPAPSLSSLSSNFRTNGSVEADLAASDDLFGSFASVSISSPAVLSPKTNTSTRVATKLRTSSNNATFTNVSLSAHGSGGKLGAMKLGSGNTTTAFGIALPPPPSSTSLSSSSKKPLSTVAAPAVTSSFGGTANNNSRSNQTIAYSNLSFGQSMIQPTVVSSKPRKQTTATAQKHIGGKTADLDDFDPFA</sequence>
<proteinExistence type="predicted"/>
<accession>A0A9W7XP43</accession>
<dbReference type="PANTHER" id="PTHR12984">
    <property type="entry name" value="SCY1-RELATED S/T PROTEIN KINASE-LIKE"/>
    <property type="match status" value="1"/>
</dbReference>
<keyword evidence="3" id="KW-0418">Kinase</keyword>
<keyword evidence="3" id="KW-0808">Transferase</keyword>
<comment type="caution">
    <text evidence="3">The sequence shown here is derived from an EMBL/GenBank/DDBJ whole genome shotgun (WGS) entry which is preliminary data.</text>
</comment>
<dbReference type="GO" id="GO:0004672">
    <property type="term" value="F:protein kinase activity"/>
    <property type="evidence" value="ECO:0007669"/>
    <property type="project" value="InterPro"/>
</dbReference>
<dbReference type="SUPFAM" id="SSF48371">
    <property type="entry name" value="ARM repeat"/>
    <property type="match status" value="1"/>
</dbReference>